<feature type="region of interest" description="Disordered" evidence="1">
    <location>
        <begin position="35"/>
        <end position="66"/>
    </location>
</feature>
<protein>
    <submittedName>
        <fullName evidence="2">Lipoprotein</fullName>
    </submittedName>
</protein>
<evidence type="ECO:0000313" key="3">
    <source>
        <dbReference type="Proteomes" id="UP000004080"/>
    </source>
</evidence>
<evidence type="ECO:0000313" key="2">
    <source>
        <dbReference type="EMBL" id="EIT86264.1"/>
    </source>
</evidence>
<keyword evidence="3" id="KW-1185">Reference proteome</keyword>
<organism evidence="2 3">
    <name type="scientific">Fictibacillus macauensis ZFHKF-1</name>
    <dbReference type="NCBI Taxonomy" id="1196324"/>
    <lineage>
        <taxon>Bacteria</taxon>
        <taxon>Bacillati</taxon>
        <taxon>Bacillota</taxon>
        <taxon>Bacilli</taxon>
        <taxon>Bacillales</taxon>
        <taxon>Fictibacillaceae</taxon>
        <taxon>Fictibacillus</taxon>
    </lineage>
</organism>
<keyword evidence="2" id="KW-0449">Lipoprotein</keyword>
<evidence type="ECO:0000256" key="1">
    <source>
        <dbReference type="SAM" id="MobiDB-lite"/>
    </source>
</evidence>
<dbReference type="AlphaFoldDB" id="I8AKY8"/>
<comment type="caution">
    <text evidence="2">The sequence shown here is derived from an EMBL/GenBank/DDBJ whole genome shotgun (WGS) entry which is preliminary data.</text>
</comment>
<reference evidence="2 3" key="1">
    <citation type="journal article" date="2012" name="J. Bacteriol.">
        <title>Genome of Bacillus macauensis ZFHKF-1, a Long-Chain-Forming Bacterium.</title>
        <authorList>
            <person name="Cai L."/>
            <person name="Zhang T."/>
        </authorList>
    </citation>
    <scope>NUCLEOTIDE SEQUENCE [LARGE SCALE GENOMIC DNA]</scope>
    <source>
        <strain evidence="2 3">ZFHKF-1</strain>
    </source>
</reference>
<dbReference type="OrthoDB" id="9783944at2"/>
<dbReference type="eggNOG" id="ENOG5033J7Y">
    <property type="taxonomic scope" value="Bacteria"/>
</dbReference>
<accession>I8AKY8</accession>
<dbReference type="PATRIC" id="fig|1196324.3.peg.1362"/>
<dbReference type="EMBL" id="AKKV01000022">
    <property type="protein sequence ID" value="EIT86264.1"/>
    <property type="molecule type" value="Genomic_DNA"/>
</dbReference>
<gene>
    <name evidence="2" type="ORF">A374_06681</name>
</gene>
<proteinExistence type="predicted"/>
<feature type="compositionally biased region" description="Basic and acidic residues" evidence="1">
    <location>
        <begin position="39"/>
        <end position="55"/>
    </location>
</feature>
<dbReference type="RefSeq" id="WP_007201433.1">
    <property type="nucleotide sequence ID" value="NZ_AKKV01000022.1"/>
</dbReference>
<name>I8AKY8_9BACL</name>
<sequence length="276" mass="31027">MFKKLLPLFAVLIISLGAFLGYIFTKDDSTPTTASAQKVKTEAITQKDTKQETKQETSAPKTPAKIAKPVPAPVKKQVAPLLTATQAGLISDSLFKNIYNVLDQKINQQKGTLKTATPALRNYMTQHFLQTKMPAIVKTMCFSCDSPSFPISSKSGLQLKVIQQNAQRITLSNFIPASDMGTDNDFTTITLVKEEEKWKVFNFTSKTLKDADLHISKEEITRYLKKTHKNVVYVSTKEGLYKGKKHRKMFIFKHKEGTFGVYSDLADTTYTLDELR</sequence>
<dbReference type="Proteomes" id="UP000004080">
    <property type="component" value="Unassembled WGS sequence"/>
</dbReference>